<proteinExistence type="predicted"/>
<dbReference type="InterPro" id="IPR036831">
    <property type="entry name" value="HdeA_sf"/>
</dbReference>
<name>A0A0A1W7F0_9SPHN</name>
<feature type="signal peptide" evidence="1">
    <location>
        <begin position="1"/>
        <end position="22"/>
    </location>
</feature>
<dbReference type="Proteomes" id="UP000032305">
    <property type="component" value="Unassembled WGS sequence"/>
</dbReference>
<keyword evidence="3" id="KW-1185">Reference proteome</keyword>
<dbReference type="eggNOG" id="ENOG5032E74">
    <property type="taxonomic scope" value="Bacteria"/>
</dbReference>
<dbReference type="EMBL" id="BBPI01000036">
    <property type="protein sequence ID" value="GAM00799.1"/>
    <property type="molecule type" value="Genomic_DNA"/>
</dbReference>
<dbReference type="OrthoDB" id="7573076at2"/>
<dbReference type="SUPFAM" id="SSF47752">
    <property type="entry name" value="Protein HNS-dependent expression A, HdeA"/>
    <property type="match status" value="1"/>
</dbReference>
<organism evidence="2 3">
    <name type="scientific">Sphingomonas parapaucimobilis NBRC 15100</name>
    <dbReference type="NCBI Taxonomy" id="1219049"/>
    <lineage>
        <taxon>Bacteria</taxon>
        <taxon>Pseudomonadati</taxon>
        <taxon>Pseudomonadota</taxon>
        <taxon>Alphaproteobacteria</taxon>
        <taxon>Sphingomonadales</taxon>
        <taxon>Sphingomonadaceae</taxon>
        <taxon>Sphingomonas</taxon>
    </lineage>
</organism>
<accession>A0A0A1W7F0</accession>
<evidence type="ECO:0000313" key="2">
    <source>
        <dbReference type="EMBL" id="GAM00799.1"/>
    </source>
</evidence>
<evidence type="ECO:0000256" key="1">
    <source>
        <dbReference type="SAM" id="SignalP"/>
    </source>
</evidence>
<protein>
    <submittedName>
        <fullName evidence="2">Uncharacterized protein</fullName>
    </submittedName>
</protein>
<evidence type="ECO:0000313" key="3">
    <source>
        <dbReference type="Proteomes" id="UP000032305"/>
    </source>
</evidence>
<sequence>MNKLMIGVVGGALMLTAGAAVARPVHMAHQPQIWEQARVPLANGMEAIAVVKNGNAERTVACRDTADVLATFRPEVVAFQPVRGPHGKVKTDEDVAGVETFTPVAFQNCTVAAGDHFQQDVTQAQANQA</sequence>
<reference evidence="2 3" key="1">
    <citation type="submission" date="2014-11" db="EMBL/GenBank/DDBJ databases">
        <title>Whole genome shotgun sequence of Sphingomonas parapaucimobilis NBRC 15100.</title>
        <authorList>
            <person name="Katano-Makiyama Y."/>
            <person name="Hosoyama A."/>
            <person name="Hashimoto M."/>
            <person name="Hosoyama Y."/>
            <person name="Noguchi M."/>
            <person name="Numata M."/>
            <person name="Tsuchikane K."/>
            <person name="Hirakata S."/>
            <person name="Uohara A."/>
            <person name="Shimodaira J."/>
            <person name="Ohji S."/>
            <person name="Ichikawa N."/>
            <person name="Kimura A."/>
            <person name="Yamazoe A."/>
            <person name="Fujita N."/>
        </authorList>
    </citation>
    <scope>NUCLEOTIDE SEQUENCE [LARGE SCALE GENOMIC DNA]</scope>
    <source>
        <strain evidence="2 3">NBRC 15100</strain>
    </source>
</reference>
<gene>
    <name evidence="2" type="ORF">SP5_036_00160</name>
</gene>
<comment type="caution">
    <text evidence="2">The sequence shown here is derived from an EMBL/GenBank/DDBJ whole genome shotgun (WGS) entry which is preliminary data.</text>
</comment>
<dbReference type="GO" id="GO:0030288">
    <property type="term" value="C:outer membrane-bounded periplasmic space"/>
    <property type="evidence" value="ECO:0007669"/>
    <property type="project" value="InterPro"/>
</dbReference>
<dbReference type="GO" id="GO:0071468">
    <property type="term" value="P:cellular response to acidic pH"/>
    <property type="evidence" value="ECO:0007669"/>
    <property type="project" value="InterPro"/>
</dbReference>
<dbReference type="RefSeq" id="WP_042486355.1">
    <property type="nucleotide sequence ID" value="NZ_BBPI01000036.1"/>
</dbReference>
<feature type="chain" id="PRO_5001993477" evidence="1">
    <location>
        <begin position="23"/>
        <end position="129"/>
    </location>
</feature>
<dbReference type="AlphaFoldDB" id="A0A0A1W7F0"/>
<dbReference type="InterPro" id="IPR038303">
    <property type="entry name" value="HdeA/HdeB_sf"/>
</dbReference>
<keyword evidence="1" id="KW-0732">Signal</keyword>
<dbReference type="Gene3D" id="1.10.890.10">
    <property type="entry name" value="HNS-dependent expression A"/>
    <property type="match status" value="1"/>
</dbReference>